<sequence>MDVIDWDSLEPAAGALAFDGVSVPWWVCGGWALERYTAVRAPHDRLVVGVFLDDVPALRDHFAGADVWAVTDGFAGPAPDDLPPDVTRLWIRARPDTPWQLDVRPTRRWQGRWVFPRDPTVTFPLDEVTWVDDGIRYLNPEVVLLFRSGRVQRTTDLDSTLPWLRAEARERLFTELRKLDPSHAWLERA</sequence>
<evidence type="ECO:0000313" key="2">
    <source>
        <dbReference type="Proteomes" id="UP001141259"/>
    </source>
</evidence>
<gene>
    <name evidence="1" type="ORF">NZH93_23645</name>
</gene>
<comment type="caution">
    <text evidence="1">The sequence shown here is derived from an EMBL/GenBank/DDBJ whole genome shotgun (WGS) entry which is preliminary data.</text>
</comment>
<dbReference type="Proteomes" id="UP001141259">
    <property type="component" value="Unassembled WGS sequence"/>
</dbReference>
<protein>
    <submittedName>
        <fullName evidence="1">Uncharacterized protein</fullName>
    </submittedName>
</protein>
<proteinExistence type="predicted"/>
<accession>A0A9X3AGA2</accession>
<evidence type="ECO:0000313" key="1">
    <source>
        <dbReference type="EMBL" id="MCS7479867.1"/>
    </source>
</evidence>
<name>A0A9X3AGA2_9PSEU</name>
<reference evidence="1" key="1">
    <citation type="submission" date="2022-08" db="EMBL/GenBank/DDBJ databases">
        <authorList>
            <person name="Tistechok S."/>
            <person name="Samborskyy M."/>
            <person name="Roman I."/>
        </authorList>
    </citation>
    <scope>NUCLEOTIDE SEQUENCE</scope>
    <source>
        <strain evidence="1">DSM 103496</strain>
    </source>
</reference>
<organism evidence="1 2">
    <name type="scientific">Umezawaea endophytica</name>
    <dbReference type="NCBI Taxonomy" id="1654476"/>
    <lineage>
        <taxon>Bacteria</taxon>
        <taxon>Bacillati</taxon>
        <taxon>Actinomycetota</taxon>
        <taxon>Actinomycetes</taxon>
        <taxon>Pseudonocardiales</taxon>
        <taxon>Pseudonocardiaceae</taxon>
        <taxon>Umezawaea</taxon>
    </lineage>
</organism>
<dbReference type="RefSeq" id="WP_259625362.1">
    <property type="nucleotide sequence ID" value="NZ_JANYMP010000011.1"/>
</dbReference>
<dbReference type="Gene3D" id="3.30.460.40">
    <property type="match status" value="1"/>
</dbReference>
<keyword evidence="2" id="KW-1185">Reference proteome</keyword>
<dbReference type="AlphaFoldDB" id="A0A9X3AGA2"/>
<dbReference type="EMBL" id="JANYMP010000011">
    <property type="protein sequence ID" value="MCS7479867.1"/>
    <property type="molecule type" value="Genomic_DNA"/>
</dbReference>